<dbReference type="AlphaFoldDB" id="A0A1W1D0N3"/>
<dbReference type="EMBL" id="FPHM01000268">
    <property type="protein sequence ID" value="SFV71563.1"/>
    <property type="molecule type" value="Genomic_DNA"/>
</dbReference>
<protein>
    <submittedName>
        <fullName evidence="1">Uncharacterized protein</fullName>
    </submittedName>
</protein>
<sequence length="37" mass="4140">MMNSKLKEVIKKYKVSHGMGNNDIISKKLYLSLLGAS</sequence>
<accession>A0A1W1D0N3</accession>
<reference evidence="1" key="1">
    <citation type="submission" date="2016-10" db="EMBL/GenBank/DDBJ databases">
        <authorList>
            <person name="de Groot N.N."/>
        </authorList>
    </citation>
    <scope>NUCLEOTIDE SEQUENCE</scope>
</reference>
<proteinExistence type="predicted"/>
<name>A0A1W1D0N3_9ZZZZ</name>
<evidence type="ECO:0000313" key="1">
    <source>
        <dbReference type="EMBL" id="SFV71563.1"/>
    </source>
</evidence>
<gene>
    <name evidence="1" type="ORF">MNB_SV-13-899</name>
</gene>
<organism evidence="1">
    <name type="scientific">hydrothermal vent metagenome</name>
    <dbReference type="NCBI Taxonomy" id="652676"/>
    <lineage>
        <taxon>unclassified sequences</taxon>
        <taxon>metagenomes</taxon>
        <taxon>ecological metagenomes</taxon>
    </lineage>
</organism>